<protein>
    <submittedName>
        <fullName evidence="2">Scaffolding protein</fullName>
    </submittedName>
</protein>
<accession>A0AAX3ZVY6</accession>
<dbReference type="InterPro" id="IPR008768">
    <property type="entry name" value="Gp9-like"/>
</dbReference>
<name>A0AAX3ZVY6_9CAUD</name>
<dbReference type="Pfam" id="PF05396">
    <property type="entry name" value="Phage_T7_Capsid"/>
    <property type="match status" value="1"/>
</dbReference>
<feature type="region of interest" description="Disordered" evidence="1">
    <location>
        <begin position="22"/>
        <end position="46"/>
    </location>
</feature>
<dbReference type="Proteomes" id="UP001301871">
    <property type="component" value="Segment"/>
</dbReference>
<reference evidence="2 3" key="1">
    <citation type="submission" date="2023-08" db="EMBL/GenBank/DDBJ databases">
        <authorList>
            <person name="Du S."/>
            <person name="Wu Z."/>
            <person name="Wu Y."/>
            <person name="Yang M."/>
            <person name="Shao J."/>
            <person name="Liu H."/>
            <person name="Zhao Y."/>
            <person name="Zhang Z."/>
        </authorList>
    </citation>
    <scope>NUCLEOTIDE SEQUENCE [LARGE SCALE GENOMIC DNA]</scope>
</reference>
<evidence type="ECO:0000313" key="2">
    <source>
        <dbReference type="EMBL" id="WMM94903.1"/>
    </source>
</evidence>
<evidence type="ECO:0000256" key="1">
    <source>
        <dbReference type="SAM" id="MobiDB-lite"/>
    </source>
</evidence>
<gene>
    <name evidence="2" type="ORF">CRP804_gp25</name>
</gene>
<evidence type="ECO:0000313" key="3">
    <source>
        <dbReference type="Proteomes" id="UP001301871"/>
    </source>
</evidence>
<proteinExistence type="predicted"/>
<feature type="compositionally biased region" description="Basic and acidic residues" evidence="1">
    <location>
        <begin position="36"/>
        <end position="46"/>
    </location>
</feature>
<dbReference type="EMBL" id="OR420734">
    <property type="protein sequence ID" value="WMM94903.1"/>
    <property type="molecule type" value="Genomic_DNA"/>
</dbReference>
<dbReference type="GO" id="GO:0019069">
    <property type="term" value="P:viral capsid assembly"/>
    <property type="evidence" value="ECO:0007669"/>
    <property type="project" value="InterPro"/>
</dbReference>
<feature type="region of interest" description="Disordered" evidence="1">
    <location>
        <begin position="59"/>
        <end position="79"/>
    </location>
</feature>
<sequence>MAEQVVIDTSGETAGPTLEEQAAAMDANQETQEEVSSDRPEWLPEKFKSPEDLAKAYSELEQRMSAPQEDQPQEQEVREELDNAGVDYDALSQEFWQNGDLSDESYDALEKAGIPRSIVDSYIDAQMAMVENQRSAIMGEVGGPDGYAELTAWAADNLDQSEIDYYNKVIDGNDFDAIRMVVRSVAARRDASEGVEPSRNLSGSVTGGTGGVYESVSQLMSDMQSKQYETDPAFRAQVEAKLARSNIL</sequence>
<keyword evidence="3" id="KW-1185">Reference proteome</keyword>
<organism evidence="2 3">
    <name type="scientific">Roseobacter phage CRP-804</name>
    <dbReference type="NCBI Taxonomy" id="3072850"/>
    <lineage>
        <taxon>Viruses</taxon>
        <taxon>Duplodnaviria</taxon>
        <taxon>Heunggongvirae</taxon>
        <taxon>Uroviricota</taxon>
        <taxon>Caudoviricetes</taxon>
        <taxon>Autographivirales</taxon>
        <taxon>Autographivirales incertae sedis</taxon>
        <taxon>Triteiavirus</taxon>
        <taxon>Triteiavirus CRP804</taxon>
    </lineage>
</organism>